<comment type="caution">
    <text evidence="1">The sequence shown here is derived from an EMBL/GenBank/DDBJ whole genome shotgun (WGS) entry which is preliminary data.</text>
</comment>
<name>A0A7J8SMI9_GOSDV</name>
<feature type="non-terminal residue" evidence="1">
    <location>
        <position position="1"/>
    </location>
</feature>
<sequence length="62" mass="6751">VDLGHLIQQVPSRLSFTIVSDSCHSGGLIDKSKEQIGPHSTLRGIAPSVDYRTRGISIETLY</sequence>
<accession>A0A7J8SMI9</accession>
<evidence type="ECO:0000313" key="2">
    <source>
        <dbReference type="Proteomes" id="UP000593561"/>
    </source>
</evidence>
<evidence type="ECO:0000313" key="1">
    <source>
        <dbReference type="EMBL" id="MBA0627301.1"/>
    </source>
</evidence>
<dbReference type="EMBL" id="JABFAC010000010">
    <property type="protein sequence ID" value="MBA0627301.1"/>
    <property type="molecule type" value="Genomic_DNA"/>
</dbReference>
<gene>
    <name evidence="1" type="ORF">Godav_004828</name>
</gene>
<reference evidence="1 2" key="1">
    <citation type="journal article" date="2019" name="Genome Biol. Evol.">
        <title>Insights into the evolution of the New World diploid cottons (Gossypium, subgenus Houzingenia) based on genome sequencing.</title>
        <authorList>
            <person name="Grover C.E."/>
            <person name="Arick M.A. 2nd"/>
            <person name="Thrash A."/>
            <person name="Conover J.L."/>
            <person name="Sanders W.S."/>
            <person name="Peterson D.G."/>
            <person name="Frelichowski J.E."/>
            <person name="Scheffler J.A."/>
            <person name="Scheffler B.E."/>
            <person name="Wendel J.F."/>
        </authorList>
    </citation>
    <scope>NUCLEOTIDE SEQUENCE [LARGE SCALE GENOMIC DNA]</scope>
    <source>
        <strain evidence="1">27</strain>
        <tissue evidence="1">Leaf</tissue>
    </source>
</reference>
<protein>
    <submittedName>
        <fullName evidence="1">Uncharacterized protein</fullName>
    </submittedName>
</protein>
<organism evidence="1 2">
    <name type="scientific">Gossypium davidsonii</name>
    <name type="common">Davidson's cotton</name>
    <name type="synonym">Gossypium klotzschianum subsp. davidsonii</name>
    <dbReference type="NCBI Taxonomy" id="34287"/>
    <lineage>
        <taxon>Eukaryota</taxon>
        <taxon>Viridiplantae</taxon>
        <taxon>Streptophyta</taxon>
        <taxon>Embryophyta</taxon>
        <taxon>Tracheophyta</taxon>
        <taxon>Spermatophyta</taxon>
        <taxon>Magnoliopsida</taxon>
        <taxon>eudicotyledons</taxon>
        <taxon>Gunneridae</taxon>
        <taxon>Pentapetalae</taxon>
        <taxon>rosids</taxon>
        <taxon>malvids</taxon>
        <taxon>Malvales</taxon>
        <taxon>Malvaceae</taxon>
        <taxon>Malvoideae</taxon>
        <taxon>Gossypium</taxon>
    </lineage>
</organism>
<dbReference type="AlphaFoldDB" id="A0A7J8SMI9"/>
<keyword evidence="2" id="KW-1185">Reference proteome</keyword>
<dbReference type="Proteomes" id="UP000593561">
    <property type="component" value="Unassembled WGS sequence"/>
</dbReference>
<proteinExistence type="predicted"/>
<dbReference type="Gene3D" id="3.40.50.1460">
    <property type="match status" value="1"/>
</dbReference>